<keyword evidence="2" id="KW-1185">Reference proteome</keyword>
<reference evidence="1 2" key="1">
    <citation type="submission" date="2024-05" db="EMBL/GenBank/DDBJ databases">
        <title>A draft genome resource for the thread blight pathogen Marasmius tenuissimus strain MS-2.</title>
        <authorList>
            <person name="Yulfo-Soto G.E."/>
            <person name="Baruah I.K."/>
            <person name="Amoako-Attah I."/>
            <person name="Bukari Y."/>
            <person name="Meinhardt L.W."/>
            <person name="Bailey B.A."/>
            <person name="Cohen S.P."/>
        </authorList>
    </citation>
    <scope>NUCLEOTIDE SEQUENCE [LARGE SCALE GENOMIC DNA]</scope>
    <source>
        <strain evidence="1 2">MS-2</strain>
    </source>
</reference>
<protein>
    <submittedName>
        <fullName evidence="1">Uncharacterized protein</fullName>
    </submittedName>
</protein>
<gene>
    <name evidence="1" type="ORF">AAF712_006584</name>
</gene>
<organism evidence="1 2">
    <name type="scientific">Marasmius tenuissimus</name>
    <dbReference type="NCBI Taxonomy" id="585030"/>
    <lineage>
        <taxon>Eukaryota</taxon>
        <taxon>Fungi</taxon>
        <taxon>Dikarya</taxon>
        <taxon>Basidiomycota</taxon>
        <taxon>Agaricomycotina</taxon>
        <taxon>Agaricomycetes</taxon>
        <taxon>Agaricomycetidae</taxon>
        <taxon>Agaricales</taxon>
        <taxon>Marasmiineae</taxon>
        <taxon>Marasmiaceae</taxon>
        <taxon>Marasmius</taxon>
    </lineage>
</organism>
<accession>A0ABR2ZXK4</accession>
<sequence>MSFYGVPSIFFPAPKAQLSLPHLISNFNKSSSLLDFDFVQFLNGSDAQTPPTEEYRVFMTAVLTDKTFSQYQLDLSDLELKTPVWIASWDPKGGSHRIHFEYPTHQAPQGILVSEYNLHQWVEGSTAQSEVGFAYNGRVKCSFSVPYDYLVTAPVAFGDEIISLPFSVCIFRRDPFLTLREIRLFLQYKCSRSVLPSRYGTRKEPFTFSRFKLYCAPFEVDNYGELFHKATGYKVAMGSASALYERGVRHVYYLFSHYWHHLTAVNLNEMVVTHMQLWFVDGDLMAEYWLDRLSGISRG</sequence>
<evidence type="ECO:0000313" key="1">
    <source>
        <dbReference type="EMBL" id="KAL0066326.1"/>
    </source>
</evidence>
<comment type="caution">
    <text evidence="1">The sequence shown here is derived from an EMBL/GenBank/DDBJ whole genome shotgun (WGS) entry which is preliminary data.</text>
</comment>
<name>A0ABR2ZXK4_9AGAR</name>
<dbReference type="EMBL" id="JBBXMP010000036">
    <property type="protein sequence ID" value="KAL0066326.1"/>
    <property type="molecule type" value="Genomic_DNA"/>
</dbReference>
<evidence type="ECO:0000313" key="2">
    <source>
        <dbReference type="Proteomes" id="UP001437256"/>
    </source>
</evidence>
<proteinExistence type="predicted"/>
<dbReference type="Proteomes" id="UP001437256">
    <property type="component" value="Unassembled WGS sequence"/>
</dbReference>